<comment type="caution">
    <text evidence="1">The sequence shown here is derived from an EMBL/GenBank/DDBJ whole genome shotgun (WGS) entry which is preliminary data.</text>
</comment>
<dbReference type="PROSITE" id="PS51257">
    <property type="entry name" value="PROKAR_LIPOPROTEIN"/>
    <property type="match status" value="1"/>
</dbReference>
<dbReference type="Proteomes" id="UP000317010">
    <property type="component" value="Unassembled WGS sequence"/>
</dbReference>
<proteinExistence type="predicted"/>
<keyword evidence="2" id="KW-1185">Reference proteome</keyword>
<evidence type="ECO:0008006" key="3">
    <source>
        <dbReference type="Google" id="ProtNLM"/>
    </source>
</evidence>
<dbReference type="RefSeq" id="WP_144909992.1">
    <property type="nucleotide sequence ID" value="NZ_VLLI01000002.1"/>
</dbReference>
<sequence length="139" mass="15670">MRFIKPYQLKTIIVLSLLWLYGCTFTQTYQPEFNGKKTATIDSIKTKYGFEDVSFSAKKISKSGEKQTSLTVKFINGKTIPADTAQMATLEKLLGSQIKTIVKNPKEFDSYIILFDKVTVNGNATNEDYTGREFKSGDL</sequence>
<reference evidence="1 2" key="1">
    <citation type="submission" date="2019-07" db="EMBL/GenBank/DDBJ databases">
        <title>Genomic Encyclopedia of Archaeal and Bacterial Type Strains, Phase II (KMG-II): from individual species to whole genera.</title>
        <authorList>
            <person name="Goeker M."/>
        </authorList>
    </citation>
    <scope>NUCLEOTIDE SEQUENCE [LARGE SCALE GENOMIC DNA]</scope>
    <source>
        <strain evidence="1 2">ATCC BAA-1854</strain>
    </source>
</reference>
<dbReference type="EMBL" id="VLLI01000002">
    <property type="protein sequence ID" value="TWJ03354.1"/>
    <property type="molecule type" value="Genomic_DNA"/>
</dbReference>
<organism evidence="1 2">
    <name type="scientific">Mucilaginibacter frigoritolerans</name>
    <dbReference type="NCBI Taxonomy" id="652788"/>
    <lineage>
        <taxon>Bacteria</taxon>
        <taxon>Pseudomonadati</taxon>
        <taxon>Bacteroidota</taxon>
        <taxon>Sphingobacteriia</taxon>
        <taxon>Sphingobacteriales</taxon>
        <taxon>Sphingobacteriaceae</taxon>
        <taxon>Mucilaginibacter</taxon>
    </lineage>
</organism>
<accession>A0A562UC16</accession>
<protein>
    <recommendedName>
        <fullName evidence="3">Lipoprotein</fullName>
    </recommendedName>
</protein>
<gene>
    <name evidence="1" type="ORF">JN11_00892</name>
</gene>
<dbReference type="AlphaFoldDB" id="A0A562UC16"/>
<name>A0A562UC16_9SPHI</name>
<evidence type="ECO:0000313" key="1">
    <source>
        <dbReference type="EMBL" id="TWJ03354.1"/>
    </source>
</evidence>
<evidence type="ECO:0000313" key="2">
    <source>
        <dbReference type="Proteomes" id="UP000317010"/>
    </source>
</evidence>